<dbReference type="EnsemblPlants" id="OPUNC07G16260.1">
    <property type="protein sequence ID" value="OPUNC07G16260.1"/>
    <property type="gene ID" value="OPUNC07G16260"/>
</dbReference>
<reference evidence="1" key="1">
    <citation type="submission" date="2015-04" db="UniProtKB">
        <authorList>
            <consortium name="EnsemblPlants"/>
        </authorList>
    </citation>
    <scope>IDENTIFICATION</scope>
</reference>
<evidence type="ECO:0000313" key="2">
    <source>
        <dbReference type="Proteomes" id="UP000026962"/>
    </source>
</evidence>
<dbReference type="AlphaFoldDB" id="A0A0E0LLR7"/>
<keyword evidence="2" id="KW-1185">Reference proteome</keyword>
<dbReference type="Gramene" id="OPUNC07G16260.1">
    <property type="protein sequence ID" value="OPUNC07G16260.1"/>
    <property type="gene ID" value="OPUNC07G16260"/>
</dbReference>
<evidence type="ECO:0000313" key="1">
    <source>
        <dbReference type="EnsemblPlants" id="OPUNC07G16260.1"/>
    </source>
</evidence>
<proteinExistence type="predicted"/>
<protein>
    <submittedName>
        <fullName evidence="1">Uncharacterized protein</fullName>
    </submittedName>
</protein>
<reference evidence="1" key="2">
    <citation type="submission" date="2018-05" db="EMBL/GenBank/DDBJ databases">
        <title>OpunRS2 (Oryza punctata Reference Sequence Version 2).</title>
        <authorList>
            <person name="Zhang J."/>
            <person name="Kudrna D."/>
            <person name="Lee S."/>
            <person name="Talag J."/>
            <person name="Welchert J."/>
            <person name="Wing R.A."/>
        </authorList>
    </citation>
    <scope>NUCLEOTIDE SEQUENCE [LARGE SCALE GENOMIC DNA]</scope>
</reference>
<dbReference type="HOGENOM" id="CLU_2389964_0_0_1"/>
<dbReference type="Proteomes" id="UP000026962">
    <property type="component" value="Chromosome 7"/>
</dbReference>
<accession>A0A0E0LLR7</accession>
<sequence length="94" mass="9748">MAAGGGMRRPASACGCDGRRRRCSDVCIAKQVARKQGKAAGVGGGVWLGRGTMPGSRCLQEDSISGGIGSRRLWPAPVVPAAAGGQHGWCRRWN</sequence>
<organism evidence="1">
    <name type="scientific">Oryza punctata</name>
    <name type="common">Red rice</name>
    <dbReference type="NCBI Taxonomy" id="4537"/>
    <lineage>
        <taxon>Eukaryota</taxon>
        <taxon>Viridiplantae</taxon>
        <taxon>Streptophyta</taxon>
        <taxon>Embryophyta</taxon>
        <taxon>Tracheophyta</taxon>
        <taxon>Spermatophyta</taxon>
        <taxon>Magnoliopsida</taxon>
        <taxon>Liliopsida</taxon>
        <taxon>Poales</taxon>
        <taxon>Poaceae</taxon>
        <taxon>BOP clade</taxon>
        <taxon>Oryzoideae</taxon>
        <taxon>Oryzeae</taxon>
        <taxon>Oryzinae</taxon>
        <taxon>Oryza</taxon>
    </lineage>
</organism>
<name>A0A0E0LLR7_ORYPU</name>